<keyword evidence="4 10" id="KW-0732">Signal</keyword>
<keyword evidence="6" id="KW-1133">Transmembrane helix</keyword>
<dbReference type="InterPro" id="IPR032675">
    <property type="entry name" value="LRR_dom_sf"/>
</dbReference>
<dbReference type="PANTHER" id="PTHR48063:SF98">
    <property type="entry name" value="LRR RECEPTOR-LIKE SERINE_THREONINE-PROTEIN KINASE FLS2"/>
    <property type="match status" value="1"/>
</dbReference>
<evidence type="ECO:0000256" key="7">
    <source>
        <dbReference type="ARBA" id="ARBA00023136"/>
    </source>
</evidence>
<dbReference type="SUPFAM" id="SSF52058">
    <property type="entry name" value="L domain-like"/>
    <property type="match status" value="1"/>
</dbReference>
<dbReference type="EMBL" id="JANJYI010000008">
    <property type="protein sequence ID" value="KAK2639690.1"/>
    <property type="molecule type" value="Genomic_DNA"/>
</dbReference>
<dbReference type="InterPro" id="IPR001611">
    <property type="entry name" value="Leu-rich_rpt"/>
</dbReference>
<keyword evidence="7" id="KW-0472">Membrane</keyword>
<name>A0AAD9WRI0_9ROSI</name>
<feature type="signal peptide" evidence="10">
    <location>
        <begin position="1"/>
        <end position="28"/>
    </location>
</feature>
<keyword evidence="5" id="KW-0677">Repeat</keyword>
<accession>A0AAD9WRI0</accession>
<evidence type="ECO:0000256" key="6">
    <source>
        <dbReference type="ARBA" id="ARBA00022989"/>
    </source>
</evidence>
<dbReference type="Pfam" id="PF00560">
    <property type="entry name" value="LRR_1"/>
    <property type="match status" value="2"/>
</dbReference>
<protein>
    <recommendedName>
        <fullName evidence="11">Leucine-rich repeat-containing N-terminal plant-type domain-containing protein</fullName>
    </recommendedName>
</protein>
<dbReference type="Gene3D" id="3.80.10.10">
    <property type="entry name" value="Ribonuclease Inhibitor"/>
    <property type="match status" value="3"/>
</dbReference>
<comment type="subcellular location">
    <subcellularLocation>
        <location evidence="1">Membrane</location>
        <topology evidence="1">Single-pass type I membrane protein</topology>
    </subcellularLocation>
</comment>
<dbReference type="GO" id="GO:0016020">
    <property type="term" value="C:membrane"/>
    <property type="evidence" value="ECO:0007669"/>
    <property type="project" value="UniProtKB-SubCell"/>
</dbReference>
<evidence type="ECO:0000256" key="2">
    <source>
        <dbReference type="ARBA" id="ARBA00022614"/>
    </source>
</evidence>
<evidence type="ECO:0000313" key="12">
    <source>
        <dbReference type="EMBL" id="KAK2639690.1"/>
    </source>
</evidence>
<feature type="domain" description="Leucine-rich repeat-containing N-terminal plant-type" evidence="11">
    <location>
        <begin position="36"/>
        <end position="74"/>
    </location>
</feature>
<keyword evidence="9" id="KW-0325">Glycoprotein</keyword>
<evidence type="ECO:0000256" key="4">
    <source>
        <dbReference type="ARBA" id="ARBA00022729"/>
    </source>
</evidence>
<evidence type="ECO:0000256" key="8">
    <source>
        <dbReference type="ARBA" id="ARBA00023170"/>
    </source>
</evidence>
<evidence type="ECO:0000259" key="11">
    <source>
        <dbReference type="Pfam" id="PF08263"/>
    </source>
</evidence>
<reference evidence="12" key="1">
    <citation type="journal article" date="2023" name="Plant J.">
        <title>Genome sequences and population genomics provide insights into the demographic history, inbreeding, and mutation load of two 'living fossil' tree species of Dipteronia.</title>
        <authorList>
            <person name="Feng Y."/>
            <person name="Comes H.P."/>
            <person name="Chen J."/>
            <person name="Zhu S."/>
            <person name="Lu R."/>
            <person name="Zhang X."/>
            <person name="Li P."/>
            <person name="Qiu J."/>
            <person name="Olsen K.M."/>
            <person name="Qiu Y."/>
        </authorList>
    </citation>
    <scope>NUCLEOTIDE SEQUENCE</scope>
    <source>
        <strain evidence="12">KIB01</strain>
    </source>
</reference>
<feature type="chain" id="PRO_5042085756" description="Leucine-rich repeat-containing N-terminal plant-type domain-containing protein" evidence="10">
    <location>
        <begin position="29"/>
        <end position="381"/>
    </location>
</feature>
<evidence type="ECO:0000313" key="13">
    <source>
        <dbReference type="Proteomes" id="UP001280121"/>
    </source>
</evidence>
<dbReference type="PANTHER" id="PTHR48063">
    <property type="entry name" value="LRR RECEPTOR-LIKE KINASE"/>
    <property type="match status" value="1"/>
</dbReference>
<evidence type="ECO:0000256" key="3">
    <source>
        <dbReference type="ARBA" id="ARBA00022692"/>
    </source>
</evidence>
<keyword evidence="2" id="KW-0433">Leucine-rich repeat</keyword>
<dbReference type="InterPro" id="IPR046956">
    <property type="entry name" value="RLP23-like"/>
</dbReference>
<evidence type="ECO:0000256" key="5">
    <source>
        <dbReference type="ARBA" id="ARBA00022737"/>
    </source>
</evidence>
<evidence type="ECO:0000256" key="10">
    <source>
        <dbReference type="SAM" id="SignalP"/>
    </source>
</evidence>
<dbReference type="Proteomes" id="UP001280121">
    <property type="component" value="Unassembled WGS sequence"/>
</dbReference>
<dbReference type="PRINTS" id="PR00019">
    <property type="entry name" value="LEURICHRPT"/>
</dbReference>
<evidence type="ECO:0000256" key="9">
    <source>
        <dbReference type="ARBA" id="ARBA00023180"/>
    </source>
</evidence>
<dbReference type="Pfam" id="PF08263">
    <property type="entry name" value="LRRNT_2"/>
    <property type="match status" value="1"/>
</dbReference>
<proteinExistence type="predicted"/>
<gene>
    <name evidence="12" type="ORF">Ddye_027485</name>
</gene>
<evidence type="ECO:0000256" key="1">
    <source>
        <dbReference type="ARBA" id="ARBA00004479"/>
    </source>
</evidence>
<dbReference type="InterPro" id="IPR013210">
    <property type="entry name" value="LRR_N_plant-typ"/>
</dbReference>
<keyword evidence="13" id="KW-1185">Reference proteome</keyword>
<sequence>MITFVSFFFLELLIVLVTINVNISFCNGSSYTGCIQSERQALLNFKQDLTDLWNQLASWVVDGDCCKWTGVVCNNPTGHVAELNLQDSDLGGKINPSLHNLKHLIHLDLSDVIPSWFWKSLSQFTNFNLSHPNHTQIHGEIPPLTDTAGDIVSLDLCSNILSGLLPPISFDVNALFLSNNALSGSISQFLCFGMNESKTTKFLNLGNNLFSGELPAENQFVGSVPTWIGGRFSSMKILDLHSNKFYGLQPVELCRLATLQILDLAYNNLSGSIPRCINNFSAVVAVDLLQSNRMFYFENITWTQFVLYAFLVKRGIEYEYSTILNLVRVIDLSKNNFAGEIPREVTSLTALQSLNLSHNSLSGRIPENIGAMLEMESIDFS</sequence>
<comment type="caution">
    <text evidence="12">The sequence shown here is derived from an EMBL/GenBank/DDBJ whole genome shotgun (WGS) entry which is preliminary data.</text>
</comment>
<organism evidence="12 13">
    <name type="scientific">Dipteronia dyeriana</name>
    <dbReference type="NCBI Taxonomy" id="168575"/>
    <lineage>
        <taxon>Eukaryota</taxon>
        <taxon>Viridiplantae</taxon>
        <taxon>Streptophyta</taxon>
        <taxon>Embryophyta</taxon>
        <taxon>Tracheophyta</taxon>
        <taxon>Spermatophyta</taxon>
        <taxon>Magnoliopsida</taxon>
        <taxon>eudicotyledons</taxon>
        <taxon>Gunneridae</taxon>
        <taxon>Pentapetalae</taxon>
        <taxon>rosids</taxon>
        <taxon>malvids</taxon>
        <taxon>Sapindales</taxon>
        <taxon>Sapindaceae</taxon>
        <taxon>Hippocastanoideae</taxon>
        <taxon>Acereae</taxon>
        <taxon>Dipteronia</taxon>
    </lineage>
</organism>
<dbReference type="AlphaFoldDB" id="A0AAD9WRI0"/>
<keyword evidence="8" id="KW-0675">Receptor</keyword>
<keyword evidence="3" id="KW-0812">Transmembrane</keyword>